<comment type="caution">
    <text evidence="2">The sequence shown here is derived from an EMBL/GenBank/DDBJ whole genome shotgun (WGS) entry which is preliminary data.</text>
</comment>
<dbReference type="EMBL" id="LAFY01000427">
    <property type="protein sequence ID" value="KJX98107.1"/>
    <property type="molecule type" value="Genomic_DNA"/>
</dbReference>
<evidence type="ECO:0000313" key="2">
    <source>
        <dbReference type="EMBL" id="KJX98107.1"/>
    </source>
</evidence>
<dbReference type="AlphaFoldDB" id="A0A0F4GM09"/>
<keyword evidence="1" id="KW-1133">Transmembrane helix</keyword>
<dbReference type="Proteomes" id="UP000033647">
    <property type="component" value="Unassembled WGS sequence"/>
</dbReference>
<evidence type="ECO:0000256" key="1">
    <source>
        <dbReference type="SAM" id="Phobius"/>
    </source>
</evidence>
<keyword evidence="3" id="KW-1185">Reference proteome</keyword>
<keyword evidence="1" id="KW-0812">Transmembrane</keyword>
<organism evidence="2 3">
    <name type="scientific">Zymoseptoria brevis</name>
    <dbReference type="NCBI Taxonomy" id="1047168"/>
    <lineage>
        <taxon>Eukaryota</taxon>
        <taxon>Fungi</taxon>
        <taxon>Dikarya</taxon>
        <taxon>Ascomycota</taxon>
        <taxon>Pezizomycotina</taxon>
        <taxon>Dothideomycetes</taxon>
        <taxon>Dothideomycetidae</taxon>
        <taxon>Mycosphaerellales</taxon>
        <taxon>Mycosphaerellaceae</taxon>
        <taxon>Zymoseptoria</taxon>
    </lineage>
</organism>
<evidence type="ECO:0000313" key="3">
    <source>
        <dbReference type="Proteomes" id="UP000033647"/>
    </source>
</evidence>
<proteinExistence type="predicted"/>
<accession>A0A0F4GM09</accession>
<protein>
    <submittedName>
        <fullName evidence="2">Uncharacterized protein</fullName>
    </submittedName>
</protein>
<name>A0A0F4GM09_9PEZI</name>
<gene>
    <name evidence="2" type="ORF">TI39_contig435g00002</name>
</gene>
<reference evidence="2 3" key="1">
    <citation type="submission" date="2015-03" db="EMBL/GenBank/DDBJ databases">
        <title>RNA-seq based gene annotation and comparative genomics of four Zymoseptoria species reveal species-specific pathogenicity related genes and transposable element activity.</title>
        <authorList>
            <person name="Grandaubert J."/>
            <person name="Bhattacharyya A."/>
            <person name="Stukenbrock E.H."/>
        </authorList>
    </citation>
    <scope>NUCLEOTIDE SEQUENCE [LARGE SCALE GENOMIC DNA]</scope>
    <source>
        <strain evidence="2 3">Zb18110</strain>
    </source>
</reference>
<sequence>MSYQRSLYERVQDRDDTTLVHPNGVRIVFWPPNGDTRMLATGCLNGSTAVGMYSPYAAILGHILPTPSLRVPTEDEDPGTDNLYAMLQQVQDLYEMNRPMFPEAQGFVVVATQQGEVALEQHLRAAEALFRRLGVSAWGERYEVVPAGMDRATDLLNLTAPHHTLIMGTTTWAVPCGVLGAIVVIGTLFFFWWFPRTFKKGVKVDNERLEVLEDDDREARRRENRETIERFKRARAVGRGEVVELKQQVPPPAYLAPPEYK</sequence>
<feature type="transmembrane region" description="Helical" evidence="1">
    <location>
        <begin position="172"/>
        <end position="194"/>
    </location>
</feature>
<dbReference type="OrthoDB" id="4136235at2759"/>
<keyword evidence="1" id="KW-0472">Membrane</keyword>